<accession>A0A494XPS7</accession>
<dbReference type="Gene3D" id="1.25.40.10">
    <property type="entry name" value="Tetratricopeptide repeat domain"/>
    <property type="match status" value="1"/>
</dbReference>
<evidence type="ECO:0000256" key="1">
    <source>
        <dbReference type="PROSITE-ProRule" id="PRU00339"/>
    </source>
</evidence>
<dbReference type="Proteomes" id="UP000280434">
    <property type="component" value="Unassembled WGS sequence"/>
</dbReference>
<gene>
    <name evidence="2" type="ORF">D7S89_06835</name>
</gene>
<dbReference type="InterPro" id="IPR019734">
    <property type="entry name" value="TPR_rpt"/>
</dbReference>
<feature type="repeat" description="TPR" evidence="1">
    <location>
        <begin position="77"/>
        <end position="110"/>
    </location>
</feature>
<dbReference type="PROSITE" id="PS50005">
    <property type="entry name" value="TPR"/>
    <property type="match status" value="1"/>
</dbReference>
<sequence length="478" mass="52347">MTPPASEPPHRSDAPDAPRAAIERLKRALDGRPLDVALHAQIRDAMRAAGDEDGFAAHELALAAFAAFSDAGPEGVALALYNLATVYFMKGRWDEAACWYRHALAVHPGLAIAHQNLAAVLDAQGSKAEAARHRECAYRLQRVFVEPALGVERRRLLILAVGNGSGNIPIDTMLSFQTTSRIKYAIDYADEAEDASLPPYDLVFNAIGDPDFAAPLAARIARFAHRCGRPVLNPPEAIERTFRHRTAALLEPVRDAIVPRCLRLDACPPTADALAQRLAQAGITLPLLLRPLGTHGGEGLTLQTSLDTLWSALSKLDHPCYLTAYHDVRSADGYFRKYRMIYVDREPFAYHLAISPNWMVHYFSAEMVEAPWKLEEERRFLADPHAALGAAAMHAIVEIGRQLDLDYCGIDFTLLPDGRILVFEANAAMLAHRESASGPLAHKNPFVDRIADAIERMQVCATRTPGSSSTTEPTSSSI</sequence>
<dbReference type="EMBL" id="RBZV01000002">
    <property type="protein sequence ID" value="RKP50786.1"/>
    <property type="molecule type" value="Genomic_DNA"/>
</dbReference>
<dbReference type="SMART" id="SM00028">
    <property type="entry name" value="TPR"/>
    <property type="match status" value="2"/>
</dbReference>
<evidence type="ECO:0000313" key="3">
    <source>
        <dbReference type="Proteomes" id="UP000280434"/>
    </source>
</evidence>
<organism evidence="2 3">
    <name type="scientific">Trinickia fusca</name>
    <dbReference type="NCBI Taxonomy" id="2419777"/>
    <lineage>
        <taxon>Bacteria</taxon>
        <taxon>Pseudomonadati</taxon>
        <taxon>Pseudomonadota</taxon>
        <taxon>Betaproteobacteria</taxon>
        <taxon>Burkholderiales</taxon>
        <taxon>Burkholderiaceae</taxon>
        <taxon>Trinickia</taxon>
    </lineage>
</organism>
<dbReference type="RefSeq" id="WP_121276869.1">
    <property type="nucleotide sequence ID" value="NZ_RBZV01000002.1"/>
</dbReference>
<keyword evidence="3" id="KW-1185">Reference proteome</keyword>
<comment type="caution">
    <text evidence="2">The sequence shown here is derived from an EMBL/GenBank/DDBJ whole genome shotgun (WGS) entry which is preliminary data.</text>
</comment>
<dbReference type="SUPFAM" id="SSF48452">
    <property type="entry name" value="TPR-like"/>
    <property type="match status" value="1"/>
</dbReference>
<dbReference type="OrthoDB" id="5297883at2"/>
<name>A0A494XPS7_9BURK</name>
<dbReference type="SUPFAM" id="SSF56059">
    <property type="entry name" value="Glutathione synthetase ATP-binding domain-like"/>
    <property type="match status" value="1"/>
</dbReference>
<proteinExistence type="predicted"/>
<dbReference type="AlphaFoldDB" id="A0A494XPS7"/>
<evidence type="ECO:0000313" key="2">
    <source>
        <dbReference type="EMBL" id="RKP50786.1"/>
    </source>
</evidence>
<protein>
    <submittedName>
        <fullName evidence="2">Uncharacterized protein</fullName>
    </submittedName>
</protein>
<dbReference type="InterPro" id="IPR011990">
    <property type="entry name" value="TPR-like_helical_dom_sf"/>
</dbReference>
<reference evidence="2 3" key="1">
    <citation type="submission" date="2018-10" db="EMBL/GenBank/DDBJ databases">
        <title>Paraburkholderia sp. 7MK8-2, isolated from soil.</title>
        <authorList>
            <person name="Gao Z.-H."/>
            <person name="Qiu L.-H."/>
        </authorList>
    </citation>
    <scope>NUCLEOTIDE SEQUENCE [LARGE SCALE GENOMIC DNA]</scope>
    <source>
        <strain evidence="2 3">7MK8-2</strain>
    </source>
</reference>
<keyword evidence="1" id="KW-0802">TPR repeat</keyword>